<dbReference type="EC" id="5.1.3.2" evidence="5 10"/>
<protein>
    <recommendedName>
        <fullName evidence="6 10">UDP-glucose 4-epimerase</fullName>
        <ecNumber evidence="5 10">5.1.3.2</ecNumber>
    </recommendedName>
</protein>
<feature type="region of interest" description="Disordered" evidence="11">
    <location>
        <begin position="338"/>
        <end position="357"/>
    </location>
</feature>
<dbReference type="Gene3D" id="3.90.25.10">
    <property type="entry name" value="UDP-galactose 4-epimerase, domain 1"/>
    <property type="match status" value="1"/>
</dbReference>
<organism evidence="13 14">
    <name type="scientific">Mesorhizobium tamadayense</name>
    <dbReference type="NCBI Taxonomy" id="425306"/>
    <lineage>
        <taxon>Bacteria</taxon>
        <taxon>Pseudomonadati</taxon>
        <taxon>Pseudomonadota</taxon>
        <taxon>Alphaproteobacteria</taxon>
        <taxon>Hyphomicrobiales</taxon>
        <taxon>Phyllobacteriaceae</taxon>
        <taxon>Mesorhizobium</taxon>
    </lineage>
</organism>
<comment type="pathway">
    <text evidence="3 10">Carbohydrate metabolism; galactose metabolism.</text>
</comment>
<dbReference type="Proteomes" id="UP000273786">
    <property type="component" value="Unassembled WGS sequence"/>
</dbReference>
<reference evidence="13 14" key="1">
    <citation type="submission" date="2018-11" db="EMBL/GenBank/DDBJ databases">
        <title>the genome of Mesorhizobium tamadayense DSM 28320.</title>
        <authorList>
            <person name="Gao J."/>
        </authorList>
    </citation>
    <scope>NUCLEOTIDE SEQUENCE [LARGE SCALE GENOMIC DNA]</scope>
    <source>
        <strain evidence="13 14">DSM 28320</strain>
    </source>
</reference>
<dbReference type="GO" id="GO:0003978">
    <property type="term" value="F:UDP-glucose 4-epimerase activity"/>
    <property type="evidence" value="ECO:0007669"/>
    <property type="project" value="UniProtKB-UniRule"/>
</dbReference>
<comment type="subunit">
    <text evidence="10">Homodimer.</text>
</comment>
<keyword evidence="8 10" id="KW-0413">Isomerase</keyword>
<comment type="similarity">
    <text evidence="4 10">Belongs to the NAD(P)-dependent epimerase/dehydratase family.</text>
</comment>
<evidence type="ECO:0000256" key="11">
    <source>
        <dbReference type="SAM" id="MobiDB-lite"/>
    </source>
</evidence>
<dbReference type="OrthoDB" id="9801785at2"/>
<dbReference type="InterPro" id="IPR001509">
    <property type="entry name" value="Epimerase_deHydtase"/>
</dbReference>
<evidence type="ECO:0000256" key="5">
    <source>
        <dbReference type="ARBA" id="ARBA00013189"/>
    </source>
</evidence>
<evidence type="ECO:0000256" key="3">
    <source>
        <dbReference type="ARBA" id="ARBA00004947"/>
    </source>
</evidence>
<sequence length="378" mass="39879">MTTRRPVLVTGGAGFIGSHACKLLSAAGYLPVVYDNLSRGNEKAVAWGPLVVGDIRDREALQRAIDTYRPQAIVHFAALAYVGESVSEPADYYSTNVGGTIAVLDAARANGIDKVIFSSSCATYGVPEALPVSEACPQKPISPYGRSKLMGEEIIRDYASAYGMNYAILRYFNACGADPEGELGEWHTPETHLIPRVLMAASGMIETIEVFGADYETADGTCVRDYIHVSDLARAHVKALMHLEAGGESLAVNLGTGRGVSIKEILEAVGRITSRSVPVTYKPRRPGDPAGLFADPGLARETLGFVAENSDIDTIVRTAAPFFGLAAASTPMSFNAPATASRAKRAPRGADAAKKRQPARLAVVPVSNVSGRGLAGLG</sequence>
<dbReference type="AlphaFoldDB" id="A0A3P3G544"/>
<comment type="catalytic activity">
    <reaction evidence="1 10">
        <text>UDP-alpha-D-glucose = UDP-alpha-D-galactose</text>
        <dbReference type="Rhea" id="RHEA:22168"/>
        <dbReference type="ChEBI" id="CHEBI:58885"/>
        <dbReference type="ChEBI" id="CHEBI:66914"/>
        <dbReference type="EC" id="5.1.3.2"/>
    </reaction>
</comment>
<name>A0A3P3G544_9HYPH</name>
<dbReference type="Gene3D" id="3.40.50.720">
    <property type="entry name" value="NAD(P)-binding Rossmann-like Domain"/>
    <property type="match status" value="1"/>
</dbReference>
<feature type="domain" description="NAD-dependent epimerase/dehydratase" evidence="12">
    <location>
        <begin position="7"/>
        <end position="255"/>
    </location>
</feature>
<proteinExistence type="inferred from homology"/>
<evidence type="ECO:0000256" key="1">
    <source>
        <dbReference type="ARBA" id="ARBA00000083"/>
    </source>
</evidence>
<keyword evidence="7 10" id="KW-0520">NAD</keyword>
<accession>A0A3P3G544</accession>
<evidence type="ECO:0000256" key="6">
    <source>
        <dbReference type="ARBA" id="ARBA00018569"/>
    </source>
</evidence>
<dbReference type="UniPathway" id="UPA00214"/>
<comment type="caution">
    <text evidence="13">The sequence shown here is derived from an EMBL/GenBank/DDBJ whole genome shotgun (WGS) entry which is preliminary data.</text>
</comment>
<dbReference type="RefSeq" id="WP_124996379.1">
    <property type="nucleotide sequence ID" value="NZ_RQXT01000004.1"/>
</dbReference>
<evidence type="ECO:0000256" key="10">
    <source>
        <dbReference type="RuleBase" id="RU366046"/>
    </source>
</evidence>
<keyword evidence="14" id="KW-1185">Reference proteome</keyword>
<dbReference type="InterPro" id="IPR005886">
    <property type="entry name" value="UDP_G4E"/>
</dbReference>
<dbReference type="PANTHER" id="PTHR43725">
    <property type="entry name" value="UDP-GLUCOSE 4-EPIMERASE"/>
    <property type="match status" value="1"/>
</dbReference>
<evidence type="ECO:0000259" key="12">
    <source>
        <dbReference type="Pfam" id="PF01370"/>
    </source>
</evidence>
<comment type="cofactor">
    <cofactor evidence="2 10">
        <name>NAD(+)</name>
        <dbReference type="ChEBI" id="CHEBI:57540"/>
    </cofactor>
</comment>
<evidence type="ECO:0000256" key="7">
    <source>
        <dbReference type="ARBA" id="ARBA00023027"/>
    </source>
</evidence>
<dbReference type="NCBIfam" id="TIGR01179">
    <property type="entry name" value="galE"/>
    <property type="match status" value="1"/>
</dbReference>
<dbReference type="EMBL" id="RQXT01000004">
    <property type="protein sequence ID" value="RRI05970.1"/>
    <property type="molecule type" value="Genomic_DNA"/>
</dbReference>
<dbReference type="SUPFAM" id="SSF51735">
    <property type="entry name" value="NAD(P)-binding Rossmann-fold domains"/>
    <property type="match status" value="1"/>
</dbReference>
<evidence type="ECO:0000313" key="13">
    <source>
        <dbReference type="EMBL" id="RRI05970.1"/>
    </source>
</evidence>
<dbReference type="CDD" id="cd05247">
    <property type="entry name" value="UDP_G4E_1_SDR_e"/>
    <property type="match status" value="1"/>
</dbReference>
<gene>
    <name evidence="13" type="primary">galE</name>
    <name evidence="13" type="ORF">EH240_05420</name>
</gene>
<evidence type="ECO:0000256" key="8">
    <source>
        <dbReference type="ARBA" id="ARBA00023235"/>
    </source>
</evidence>
<evidence type="ECO:0000256" key="2">
    <source>
        <dbReference type="ARBA" id="ARBA00001911"/>
    </source>
</evidence>
<evidence type="ECO:0000256" key="4">
    <source>
        <dbReference type="ARBA" id="ARBA00007637"/>
    </source>
</evidence>
<evidence type="ECO:0000256" key="9">
    <source>
        <dbReference type="ARBA" id="ARBA00023277"/>
    </source>
</evidence>
<keyword evidence="9 10" id="KW-0119">Carbohydrate metabolism</keyword>
<dbReference type="Pfam" id="PF01370">
    <property type="entry name" value="Epimerase"/>
    <property type="match status" value="1"/>
</dbReference>
<dbReference type="InterPro" id="IPR036291">
    <property type="entry name" value="NAD(P)-bd_dom_sf"/>
</dbReference>
<dbReference type="PANTHER" id="PTHR43725:SF53">
    <property type="entry name" value="UDP-ARABINOSE 4-EPIMERASE 1"/>
    <property type="match status" value="1"/>
</dbReference>
<dbReference type="GO" id="GO:0033499">
    <property type="term" value="P:galactose catabolic process via UDP-galactose, Leloir pathway"/>
    <property type="evidence" value="ECO:0007669"/>
    <property type="project" value="TreeGrafter"/>
</dbReference>
<evidence type="ECO:0000313" key="14">
    <source>
        <dbReference type="Proteomes" id="UP000273786"/>
    </source>
</evidence>